<evidence type="ECO:0000313" key="3">
    <source>
        <dbReference type="Proteomes" id="UP000016922"/>
    </source>
</evidence>
<dbReference type="AlphaFoldDB" id="S3DY67"/>
<dbReference type="KEGG" id="glz:GLAREA_12576"/>
<dbReference type="Proteomes" id="UP000016922">
    <property type="component" value="Unassembled WGS sequence"/>
</dbReference>
<gene>
    <name evidence="2" type="ORF">GLAREA_12576</name>
</gene>
<dbReference type="RefSeq" id="XP_008081548.1">
    <property type="nucleotide sequence ID" value="XM_008083357.1"/>
</dbReference>
<sequence>MVAINSIASSDQYLIEGPRRSDESKYMLRMPSDELPPMDNSYRHHNPHTTSGVSIPEDCGFILPVSRLSTYGNLMPILQAQGNAQTEAYDDEGPGDNTRLATTA</sequence>
<protein>
    <submittedName>
        <fullName evidence="2">Uncharacterized protein</fullName>
    </submittedName>
</protein>
<organism evidence="2 3">
    <name type="scientific">Glarea lozoyensis (strain ATCC 20868 / MF5171)</name>
    <dbReference type="NCBI Taxonomy" id="1116229"/>
    <lineage>
        <taxon>Eukaryota</taxon>
        <taxon>Fungi</taxon>
        <taxon>Dikarya</taxon>
        <taxon>Ascomycota</taxon>
        <taxon>Pezizomycotina</taxon>
        <taxon>Leotiomycetes</taxon>
        <taxon>Helotiales</taxon>
        <taxon>Helotiaceae</taxon>
        <taxon>Glarea</taxon>
    </lineage>
</organism>
<evidence type="ECO:0000256" key="1">
    <source>
        <dbReference type="SAM" id="MobiDB-lite"/>
    </source>
</evidence>
<dbReference type="EMBL" id="KE145362">
    <property type="protein sequence ID" value="EPE31273.1"/>
    <property type="molecule type" value="Genomic_DNA"/>
</dbReference>
<accession>S3DY67</accession>
<dbReference type="HOGENOM" id="CLU_2250421_0_0_1"/>
<keyword evidence="3" id="KW-1185">Reference proteome</keyword>
<evidence type="ECO:0000313" key="2">
    <source>
        <dbReference type="EMBL" id="EPE31273.1"/>
    </source>
</evidence>
<feature type="compositionally biased region" description="Basic and acidic residues" evidence="1">
    <location>
        <begin position="17"/>
        <end position="26"/>
    </location>
</feature>
<feature type="region of interest" description="Disordered" evidence="1">
    <location>
        <begin position="1"/>
        <end position="56"/>
    </location>
</feature>
<dbReference type="GeneID" id="19471616"/>
<name>S3DY67_GLAL2</name>
<feature type="region of interest" description="Disordered" evidence="1">
    <location>
        <begin position="85"/>
        <end position="104"/>
    </location>
</feature>
<reference evidence="2 3" key="1">
    <citation type="journal article" date="2013" name="BMC Genomics">
        <title>Genomics-driven discovery of the pneumocandin biosynthetic gene cluster in the fungus Glarea lozoyensis.</title>
        <authorList>
            <person name="Chen L."/>
            <person name="Yue Q."/>
            <person name="Zhang X."/>
            <person name="Xiang M."/>
            <person name="Wang C."/>
            <person name="Li S."/>
            <person name="Che Y."/>
            <person name="Ortiz-Lopez F.J."/>
            <person name="Bills G.F."/>
            <person name="Liu X."/>
            <person name="An Z."/>
        </authorList>
    </citation>
    <scope>NUCLEOTIDE SEQUENCE [LARGE SCALE GENOMIC DNA]</scope>
    <source>
        <strain evidence="3">ATCC 20868 / MF5171</strain>
    </source>
</reference>
<feature type="compositionally biased region" description="Polar residues" evidence="1">
    <location>
        <begin position="1"/>
        <end position="12"/>
    </location>
</feature>
<proteinExistence type="predicted"/>